<organism evidence="1 2">
    <name type="scientific">Leucogyrophana mollusca</name>
    <dbReference type="NCBI Taxonomy" id="85980"/>
    <lineage>
        <taxon>Eukaryota</taxon>
        <taxon>Fungi</taxon>
        <taxon>Dikarya</taxon>
        <taxon>Basidiomycota</taxon>
        <taxon>Agaricomycotina</taxon>
        <taxon>Agaricomycetes</taxon>
        <taxon>Agaricomycetidae</taxon>
        <taxon>Boletales</taxon>
        <taxon>Boletales incertae sedis</taxon>
        <taxon>Leucogyrophana</taxon>
    </lineage>
</organism>
<sequence>MIPVENLSFIAAPMVNQSDMPFRALTRKYGATLTYTQMLSADKLLNDQDYLEFHQRDLTRSADGIERPVVVQLCGNDPELVVKAGKKLQGYCDAIGDPLDLNLGCPQDHAREDHYGGYLLGRKDWPLIQDIVSSMSKLLSVPVSAKIRLCQNTPDTVNLGELLEASGASWVTLHARHVSAKRRRQGAADLHEVKRLKEKLRVPVISNGNVRTWDDLIENRKYTGADGCMVGETLLGNPCLFANVVPDPVRISLEYLEICKLHSETASLHAIQAHVRHFVEHQCVRRPWFQKFRKNLTHCDNVEDIEALLLTKVSRWRGKAGQVAIKDGDAATDTSDYEDDCSNEDASYVDPSLWQ</sequence>
<reference evidence="1" key="1">
    <citation type="journal article" date="2021" name="New Phytol.">
        <title>Evolutionary innovations through gain and loss of genes in the ectomycorrhizal Boletales.</title>
        <authorList>
            <person name="Wu G."/>
            <person name="Miyauchi S."/>
            <person name="Morin E."/>
            <person name="Kuo A."/>
            <person name="Drula E."/>
            <person name="Varga T."/>
            <person name="Kohler A."/>
            <person name="Feng B."/>
            <person name="Cao Y."/>
            <person name="Lipzen A."/>
            <person name="Daum C."/>
            <person name="Hundley H."/>
            <person name="Pangilinan J."/>
            <person name="Johnson J."/>
            <person name="Barry K."/>
            <person name="LaButti K."/>
            <person name="Ng V."/>
            <person name="Ahrendt S."/>
            <person name="Min B."/>
            <person name="Choi I.G."/>
            <person name="Park H."/>
            <person name="Plett J.M."/>
            <person name="Magnuson J."/>
            <person name="Spatafora J.W."/>
            <person name="Nagy L.G."/>
            <person name="Henrissat B."/>
            <person name="Grigoriev I.V."/>
            <person name="Yang Z.L."/>
            <person name="Xu J."/>
            <person name="Martin F.M."/>
        </authorList>
    </citation>
    <scope>NUCLEOTIDE SEQUENCE</scope>
    <source>
        <strain evidence="1">KUC20120723A-06</strain>
    </source>
</reference>
<name>A0ACB8BU79_9AGAM</name>
<accession>A0ACB8BU79</accession>
<keyword evidence="2" id="KW-1185">Reference proteome</keyword>
<comment type="caution">
    <text evidence="1">The sequence shown here is derived from an EMBL/GenBank/DDBJ whole genome shotgun (WGS) entry which is preliminary data.</text>
</comment>
<gene>
    <name evidence="1" type="ORF">BV22DRAFT_1082627</name>
</gene>
<protein>
    <submittedName>
        <fullName evidence="1">FMN-linked oxidoreductase</fullName>
    </submittedName>
</protein>
<evidence type="ECO:0000313" key="2">
    <source>
        <dbReference type="Proteomes" id="UP000790709"/>
    </source>
</evidence>
<dbReference type="EMBL" id="MU266351">
    <property type="protein sequence ID" value="KAH7928606.1"/>
    <property type="molecule type" value="Genomic_DNA"/>
</dbReference>
<dbReference type="Proteomes" id="UP000790709">
    <property type="component" value="Unassembled WGS sequence"/>
</dbReference>
<proteinExistence type="predicted"/>
<evidence type="ECO:0000313" key="1">
    <source>
        <dbReference type="EMBL" id="KAH7928606.1"/>
    </source>
</evidence>